<reference evidence="3 4" key="1">
    <citation type="submission" date="2013-09" db="EMBL/GenBank/DDBJ databases">
        <title>Genome sequencing of Arenimonas metalli.</title>
        <authorList>
            <person name="Chen F."/>
            <person name="Wang G."/>
        </authorList>
    </citation>
    <scope>NUCLEOTIDE SEQUENCE [LARGE SCALE GENOMIC DNA]</scope>
    <source>
        <strain evidence="3 4">CF5-1</strain>
    </source>
</reference>
<accession>A0A091BMP0</accession>
<dbReference type="PANTHER" id="PTHR34406">
    <property type="entry name" value="PROTEIN YCEI"/>
    <property type="match status" value="1"/>
</dbReference>
<evidence type="ECO:0000259" key="2">
    <source>
        <dbReference type="SMART" id="SM00867"/>
    </source>
</evidence>
<dbReference type="AlphaFoldDB" id="A0A091BMP0"/>
<gene>
    <name evidence="3" type="ORF">N787_12505</name>
</gene>
<dbReference type="InterPro" id="IPR036761">
    <property type="entry name" value="TTHA0802/YceI-like_sf"/>
</dbReference>
<name>A0A091BMP0_9GAMM</name>
<evidence type="ECO:0000313" key="4">
    <source>
        <dbReference type="Proteomes" id="UP000029393"/>
    </source>
</evidence>
<dbReference type="Pfam" id="PF04264">
    <property type="entry name" value="YceI"/>
    <property type="match status" value="1"/>
</dbReference>
<protein>
    <recommendedName>
        <fullName evidence="2">Lipid/polyisoprenoid-binding YceI-like domain-containing protein</fullName>
    </recommendedName>
</protein>
<dbReference type="InterPro" id="IPR007372">
    <property type="entry name" value="Lipid/polyisoprenoid-bd_YceI"/>
</dbReference>
<dbReference type="SMART" id="SM00867">
    <property type="entry name" value="YceI"/>
    <property type="match status" value="1"/>
</dbReference>
<dbReference type="STRING" id="1384056.N787_12505"/>
<dbReference type="SUPFAM" id="SSF101874">
    <property type="entry name" value="YceI-like"/>
    <property type="match status" value="1"/>
</dbReference>
<feature type="domain" description="Lipid/polyisoprenoid-binding YceI-like" evidence="2">
    <location>
        <begin position="16"/>
        <end position="180"/>
    </location>
</feature>
<feature type="region of interest" description="Disordered" evidence="1">
    <location>
        <begin position="180"/>
        <end position="208"/>
    </location>
</feature>
<evidence type="ECO:0000313" key="3">
    <source>
        <dbReference type="EMBL" id="KFN45605.1"/>
    </source>
</evidence>
<keyword evidence="4" id="KW-1185">Reference proteome</keyword>
<dbReference type="Gene3D" id="2.40.128.110">
    <property type="entry name" value="Lipid/polyisoprenoid-binding, YceI-like"/>
    <property type="match status" value="1"/>
</dbReference>
<sequence length="208" mass="22499">MCLLALASQADAAAREYQLDPVHTRIAFQVDHAGFSRAIGTFSGATGTLVFDPDDWTTATLSVAVPLDSLDLGDAEWRERVLDRSFLDAGAQPTARFTSTRVEPTGEGTARVFGELSLRGTTREVALDVTLNALKRHPLTFRRTAGFSATGTLVRQDFGMTAWERLVGAEVTLQIEAEAIRGRADGATEDEDEATPTPDRENDDAAQE</sequence>
<comment type="caution">
    <text evidence="3">The sequence shown here is derived from an EMBL/GenBank/DDBJ whole genome shotgun (WGS) entry which is preliminary data.</text>
</comment>
<organism evidence="3 4">
    <name type="scientific">Arenimonas metalli CF5-1</name>
    <dbReference type="NCBI Taxonomy" id="1384056"/>
    <lineage>
        <taxon>Bacteria</taxon>
        <taxon>Pseudomonadati</taxon>
        <taxon>Pseudomonadota</taxon>
        <taxon>Gammaproteobacteria</taxon>
        <taxon>Lysobacterales</taxon>
        <taxon>Lysobacteraceae</taxon>
        <taxon>Arenimonas</taxon>
    </lineage>
</organism>
<dbReference type="Proteomes" id="UP000029393">
    <property type="component" value="Unassembled WGS sequence"/>
</dbReference>
<dbReference type="PANTHER" id="PTHR34406:SF1">
    <property type="entry name" value="PROTEIN YCEI"/>
    <property type="match status" value="1"/>
</dbReference>
<proteinExistence type="predicted"/>
<evidence type="ECO:0000256" key="1">
    <source>
        <dbReference type="SAM" id="MobiDB-lite"/>
    </source>
</evidence>
<dbReference type="PATRIC" id="fig|1384056.3.peg.1828"/>
<dbReference type="EMBL" id="AVCK01000026">
    <property type="protein sequence ID" value="KFN45605.1"/>
    <property type="molecule type" value="Genomic_DNA"/>
</dbReference>
<dbReference type="eggNOG" id="COG2353">
    <property type="taxonomic scope" value="Bacteria"/>
</dbReference>